<reference evidence="4 5" key="1">
    <citation type="submission" date="2019-11" db="EMBL/GenBank/DDBJ databases">
        <title>Eggerthellaceae novel genus isolated from the rectal contents of marmort.</title>
        <authorList>
            <person name="Zhang G."/>
        </authorList>
    </citation>
    <scope>NUCLEOTIDE SEQUENCE [LARGE SCALE GENOMIC DNA]</scope>
    <source>
        <strain evidence="5">zg-886</strain>
    </source>
</reference>
<dbReference type="InterPro" id="IPR029044">
    <property type="entry name" value="Nucleotide-diphossugar_trans"/>
</dbReference>
<keyword evidence="1" id="KW-0175">Coiled coil</keyword>
<evidence type="ECO:0000259" key="3">
    <source>
        <dbReference type="Pfam" id="PF00535"/>
    </source>
</evidence>
<dbReference type="EMBL" id="WPCR01000006">
    <property type="protein sequence ID" value="NHM14208.1"/>
    <property type="molecule type" value="Genomic_DNA"/>
</dbReference>
<dbReference type="Gene3D" id="3.90.550.10">
    <property type="entry name" value="Spore Coat Polysaccharide Biosynthesis Protein SpsA, Chain A"/>
    <property type="match status" value="1"/>
</dbReference>
<dbReference type="Pfam" id="PF00535">
    <property type="entry name" value="Glycos_transf_2"/>
    <property type="match status" value="1"/>
</dbReference>
<feature type="domain" description="Glycosyltransferase 2-like" evidence="3">
    <location>
        <begin position="25"/>
        <end position="154"/>
    </location>
</feature>
<feature type="coiled-coil region" evidence="1">
    <location>
        <begin position="411"/>
        <end position="459"/>
    </location>
</feature>
<accession>A0ABX0IIY2</accession>
<evidence type="ECO:0000256" key="1">
    <source>
        <dbReference type="SAM" id="Coils"/>
    </source>
</evidence>
<dbReference type="Proteomes" id="UP000636394">
    <property type="component" value="Unassembled WGS sequence"/>
</dbReference>
<name>A0ABX0IIY2_9ACTN</name>
<proteinExistence type="predicted"/>
<evidence type="ECO:0000256" key="2">
    <source>
        <dbReference type="SAM" id="MobiDB-lite"/>
    </source>
</evidence>
<dbReference type="InterPro" id="IPR001173">
    <property type="entry name" value="Glyco_trans_2-like"/>
</dbReference>
<feature type="compositionally biased region" description="Low complexity" evidence="2">
    <location>
        <begin position="369"/>
        <end position="393"/>
    </location>
</feature>
<dbReference type="SUPFAM" id="SSF53448">
    <property type="entry name" value="Nucleotide-diphospho-sugar transferases"/>
    <property type="match status" value="1"/>
</dbReference>
<sequence>MQEMHRGFDERLNLMDTAASLPAVSVVMPVYNCEAYLESALDSLQAQTFSQFELFVVDDGSTDATAEIAERYAASDARITVLRQEHKFAGCARNLGLEQARGDYVLFLDGDDYFMPTMLEHAWKKITECEADICVFPVISLNQETGAFLPLMHTCRMELTPSTGCFSSMTNPRHVLCFTTPAPWNKLFRRQFLLDEGLRFEATRSANDFCFVLTALAVASKIVTLDEFLLVYRQHVKTSLQATQNKEPFAFYAALTALREQLVKRGLFGLLNHAYINTALDFCIYNLGTLRNAPEAHREVFAFLKDKGFAELGILDKPQTYFYVYPPSRYQEYRRICELSYKEYAGAGMAAPQPRKGEAQPKAAKGQTASEAAELAPSSEPSAPAASAQTASAANADSLKKKLRRIMPLQAKAFDRRAKKLEKKLDAVRADDGELKTQIKALQSQMKAMRSQMDGLRYQLSMIHEQNAALLERLSSERDDRP</sequence>
<keyword evidence="5" id="KW-1185">Reference proteome</keyword>
<protein>
    <submittedName>
        <fullName evidence="4">Glycosyltransferase</fullName>
    </submittedName>
</protein>
<dbReference type="CDD" id="cd00761">
    <property type="entry name" value="Glyco_tranf_GTA_type"/>
    <property type="match status" value="1"/>
</dbReference>
<evidence type="ECO:0000313" key="4">
    <source>
        <dbReference type="EMBL" id="NHM14208.1"/>
    </source>
</evidence>
<dbReference type="InterPro" id="IPR050834">
    <property type="entry name" value="Glycosyltransf_2"/>
</dbReference>
<feature type="region of interest" description="Disordered" evidence="2">
    <location>
        <begin position="350"/>
        <end position="393"/>
    </location>
</feature>
<organism evidence="4 5">
    <name type="scientific">Xiamenia xianingshaonis</name>
    <dbReference type="NCBI Taxonomy" id="2682776"/>
    <lineage>
        <taxon>Bacteria</taxon>
        <taxon>Bacillati</taxon>
        <taxon>Actinomycetota</taxon>
        <taxon>Coriobacteriia</taxon>
        <taxon>Eggerthellales</taxon>
        <taxon>Eggerthellaceae</taxon>
        <taxon>Xiamenia</taxon>
    </lineage>
</organism>
<gene>
    <name evidence="4" type="ORF">GMI68_05410</name>
</gene>
<comment type="caution">
    <text evidence="4">The sequence shown here is derived from an EMBL/GenBank/DDBJ whole genome shotgun (WGS) entry which is preliminary data.</text>
</comment>
<dbReference type="PANTHER" id="PTHR43685:SF2">
    <property type="entry name" value="GLYCOSYLTRANSFERASE 2-LIKE DOMAIN-CONTAINING PROTEIN"/>
    <property type="match status" value="1"/>
</dbReference>
<dbReference type="PANTHER" id="PTHR43685">
    <property type="entry name" value="GLYCOSYLTRANSFERASE"/>
    <property type="match status" value="1"/>
</dbReference>
<evidence type="ECO:0000313" key="5">
    <source>
        <dbReference type="Proteomes" id="UP000636394"/>
    </source>
</evidence>